<feature type="transmembrane region" description="Helical" evidence="7">
    <location>
        <begin position="234"/>
        <end position="256"/>
    </location>
</feature>
<keyword evidence="4 7" id="KW-0812">Transmembrane</keyword>
<evidence type="ECO:0000256" key="2">
    <source>
        <dbReference type="ARBA" id="ARBA00022448"/>
    </source>
</evidence>
<dbReference type="CDD" id="cd06173">
    <property type="entry name" value="MFS_MefA_like"/>
    <property type="match status" value="1"/>
</dbReference>
<keyword evidence="2" id="KW-0813">Transport</keyword>
<evidence type="ECO:0000256" key="4">
    <source>
        <dbReference type="ARBA" id="ARBA00022692"/>
    </source>
</evidence>
<dbReference type="AlphaFoldDB" id="A0A2P2CAB3"/>
<evidence type="ECO:0000256" key="6">
    <source>
        <dbReference type="ARBA" id="ARBA00023136"/>
    </source>
</evidence>
<feature type="transmembrane region" description="Helical" evidence="7">
    <location>
        <begin position="27"/>
        <end position="46"/>
    </location>
</feature>
<feature type="transmembrane region" description="Helical" evidence="7">
    <location>
        <begin position="300"/>
        <end position="316"/>
    </location>
</feature>
<feature type="transmembrane region" description="Helical" evidence="7">
    <location>
        <begin position="322"/>
        <end position="343"/>
    </location>
</feature>
<feature type="transmembrane region" description="Helical" evidence="7">
    <location>
        <begin position="178"/>
        <end position="197"/>
    </location>
</feature>
<sequence>MTNEGAGPEVLRLRDDADFRRYWWSRLLSLTGTLITLIALPVLVYRLSGSPLLTALVSACEAVPYLLFGLFAGALSDRWNRKRVMVSADVVNAVLMATVPLAHWLDVLSVPHLMVIAFAVPAVAVFFDGANFGALPMLVGRDRIALANARVWGAQTVTEIAVPSLVGVSLAVLHPATLLALDSLSYLVSAWFVLRIGRAMHDATRERARLTTRVLFADIREGLRFLVDHAGVRTMTIVGSLQCVAGGGFVALMVAWCDRVLGIGTEGVRFGLVYGGWSVGALIASLSLTRLLRVATAARITLYALPASAALGLLAAQTTQWVAALLALLLWSCAYTLVVVNSISYRQEVTPEHLMSRVNTAGRMLAWGVGWTLGAVAGGALSHAIGLRPALTVMSSVSLVAVVVAWTSPLRGLVNRPVGASTASSGD</sequence>
<evidence type="ECO:0000256" key="5">
    <source>
        <dbReference type="ARBA" id="ARBA00022989"/>
    </source>
</evidence>
<evidence type="ECO:0000256" key="1">
    <source>
        <dbReference type="ARBA" id="ARBA00004651"/>
    </source>
</evidence>
<evidence type="ECO:0000256" key="7">
    <source>
        <dbReference type="SAM" id="Phobius"/>
    </source>
</evidence>
<feature type="transmembrane region" description="Helical" evidence="7">
    <location>
        <begin position="364"/>
        <end position="384"/>
    </location>
</feature>
<name>A0A2P2CAB3_9ZZZZ</name>
<dbReference type="SUPFAM" id="SSF103473">
    <property type="entry name" value="MFS general substrate transporter"/>
    <property type="match status" value="1"/>
</dbReference>
<protein>
    <submittedName>
        <fullName evidence="8">Major facilitator superfamily MFS_1</fullName>
    </submittedName>
</protein>
<accession>A0A2P2CAB3</accession>
<evidence type="ECO:0000256" key="3">
    <source>
        <dbReference type="ARBA" id="ARBA00022475"/>
    </source>
</evidence>
<dbReference type="EMBL" id="CZKA01000051">
    <property type="protein sequence ID" value="CUR58955.1"/>
    <property type="molecule type" value="Genomic_DNA"/>
</dbReference>
<comment type="subcellular location">
    <subcellularLocation>
        <location evidence="1">Cell membrane</location>
        <topology evidence="1">Multi-pass membrane protein</topology>
    </subcellularLocation>
</comment>
<keyword evidence="3" id="KW-1003">Cell membrane</keyword>
<keyword evidence="5 7" id="KW-1133">Transmembrane helix</keyword>
<dbReference type="PANTHER" id="PTHR23513:SF6">
    <property type="entry name" value="MAJOR FACILITATOR SUPERFAMILY ASSOCIATED DOMAIN-CONTAINING PROTEIN"/>
    <property type="match status" value="1"/>
</dbReference>
<proteinExistence type="predicted"/>
<dbReference type="Pfam" id="PF05977">
    <property type="entry name" value="MFS_3"/>
    <property type="match status" value="1"/>
</dbReference>
<feature type="transmembrane region" description="Helical" evidence="7">
    <location>
        <begin position="390"/>
        <end position="407"/>
    </location>
</feature>
<evidence type="ECO:0000313" key="8">
    <source>
        <dbReference type="EMBL" id="CUR58955.1"/>
    </source>
</evidence>
<feature type="transmembrane region" description="Helical" evidence="7">
    <location>
        <begin position="268"/>
        <end position="288"/>
    </location>
</feature>
<dbReference type="InterPro" id="IPR010290">
    <property type="entry name" value="TM_effector"/>
</dbReference>
<organism evidence="8">
    <name type="scientific">metagenome</name>
    <dbReference type="NCBI Taxonomy" id="256318"/>
    <lineage>
        <taxon>unclassified sequences</taxon>
        <taxon>metagenomes</taxon>
    </lineage>
</organism>
<feature type="transmembrane region" description="Helical" evidence="7">
    <location>
        <begin position="52"/>
        <end position="72"/>
    </location>
</feature>
<dbReference type="GO" id="GO:0005886">
    <property type="term" value="C:plasma membrane"/>
    <property type="evidence" value="ECO:0007669"/>
    <property type="project" value="UniProtKB-SubCell"/>
</dbReference>
<dbReference type="InterPro" id="IPR036259">
    <property type="entry name" value="MFS_trans_sf"/>
</dbReference>
<feature type="transmembrane region" description="Helical" evidence="7">
    <location>
        <begin position="111"/>
        <end position="139"/>
    </location>
</feature>
<dbReference type="Gene3D" id="1.20.1250.20">
    <property type="entry name" value="MFS general substrate transporter like domains"/>
    <property type="match status" value="1"/>
</dbReference>
<reference evidence="8" key="1">
    <citation type="submission" date="2015-08" db="EMBL/GenBank/DDBJ databases">
        <authorList>
            <person name="Babu N.S."/>
            <person name="Beckwith C.J."/>
            <person name="Beseler K.G."/>
            <person name="Brison A."/>
            <person name="Carone J.V."/>
            <person name="Caskin T.P."/>
            <person name="Diamond M."/>
            <person name="Durham M.E."/>
            <person name="Foxe J.M."/>
            <person name="Go M."/>
            <person name="Henderson B.A."/>
            <person name="Jones I.B."/>
            <person name="McGettigan J.A."/>
            <person name="Micheletti S.J."/>
            <person name="Nasrallah M.E."/>
            <person name="Ortiz D."/>
            <person name="Piller C.R."/>
            <person name="Privatt S.R."/>
            <person name="Schneider S.L."/>
            <person name="Sharp S."/>
            <person name="Smith T.C."/>
            <person name="Stanton J.D."/>
            <person name="Ullery H.E."/>
            <person name="Wilson R.J."/>
            <person name="Serrano M.G."/>
            <person name="Buck G."/>
            <person name="Lee V."/>
            <person name="Wang Y."/>
            <person name="Carvalho R."/>
            <person name="Voegtly L."/>
            <person name="Shi R."/>
            <person name="Duckworth R."/>
            <person name="Johnson A."/>
            <person name="Loviza R."/>
            <person name="Walstead R."/>
            <person name="Shah Z."/>
            <person name="Kiflezghi M."/>
            <person name="Wade K."/>
            <person name="Ball S.L."/>
            <person name="Bradley K.W."/>
            <person name="Asai D.J."/>
            <person name="Bowman C.A."/>
            <person name="Russell D.A."/>
            <person name="Pope W.H."/>
            <person name="Jacobs-Sera D."/>
            <person name="Hendrix R.W."/>
            <person name="Hatfull G.F."/>
        </authorList>
    </citation>
    <scope>NUCLEOTIDE SEQUENCE</scope>
</reference>
<keyword evidence="6 7" id="KW-0472">Membrane</keyword>
<dbReference type="PANTHER" id="PTHR23513">
    <property type="entry name" value="INTEGRAL MEMBRANE EFFLUX PROTEIN-RELATED"/>
    <property type="match status" value="1"/>
</dbReference>
<gene>
    <name evidence="8" type="ORF">NOCA2550008</name>
</gene>